<organism evidence="2 3">
    <name type="scientific">Lachnellula suecica</name>
    <dbReference type="NCBI Taxonomy" id="602035"/>
    <lineage>
        <taxon>Eukaryota</taxon>
        <taxon>Fungi</taxon>
        <taxon>Dikarya</taxon>
        <taxon>Ascomycota</taxon>
        <taxon>Pezizomycotina</taxon>
        <taxon>Leotiomycetes</taxon>
        <taxon>Helotiales</taxon>
        <taxon>Lachnaceae</taxon>
        <taxon>Lachnellula</taxon>
    </lineage>
</organism>
<evidence type="ECO:0000256" key="1">
    <source>
        <dbReference type="SAM" id="MobiDB-lite"/>
    </source>
</evidence>
<reference evidence="2 3" key="1">
    <citation type="submission" date="2018-05" db="EMBL/GenBank/DDBJ databases">
        <title>Genome sequencing and assembly of the regulated plant pathogen Lachnellula willkommii and related sister species for the development of diagnostic species identification markers.</title>
        <authorList>
            <person name="Giroux E."/>
            <person name="Bilodeau G."/>
        </authorList>
    </citation>
    <scope>NUCLEOTIDE SEQUENCE [LARGE SCALE GENOMIC DNA]</scope>
    <source>
        <strain evidence="2 3">CBS 268.59</strain>
    </source>
</reference>
<gene>
    <name evidence="2" type="ORF">LSUE1_G007409</name>
</gene>
<evidence type="ECO:0000313" key="2">
    <source>
        <dbReference type="EMBL" id="TVY81478.1"/>
    </source>
</evidence>
<comment type="caution">
    <text evidence="2">The sequence shown here is derived from an EMBL/GenBank/DDBJ whole genome shotgun (WGS) entry which is preliminary data.</text>
</comment>
<dbReference type="OrthoDB" id="10523980at2759"/>
<proteinExistence type="predicted"/>
<dbReference type="EMBL" id="QGMK01000473">
    <property type="protein sequence ID" value="TVY81478.1"/>
    <property type="molecule type" value="Genomic_DNA"/>
</dbReference>
<protein>
    <submittedName>
        <fullName evidence="2">Uncharacterized protein</fullName>
    </submittedName>
</protein>
<dbReference type="Proteomes" id="UP000469558">
    <property type="component" value="Unassembled WGS sequence"/>
</dbReference>
<evidence type="ECO:0000313" key="3">
    <source>
        <dbReference type="Proteomes" id="UP000469558"/>
    </source>
</evidence>
<name>A0A8T9C740_9HELO</name>
<feature type="region of interest" description="Disordered" evidence="1">
    <location>
        <begin position="1"/>
        <end position="66"/>
    </location>
</feature>
<accession>A0A8T9C740</accession>
<feature type="compositionally biased region" description="Basic and acidic residues" evidence="1">
    <location>
        <begin position="20"/>
        <end position="30"/>
    </location>
</feature>
<dbReference type="AlphaFoldDB" id="A0A8T9C740"/>
<keyword evidence="3" id="KW-1185">Reference proteome</keyword>
<sequence length="66" mass="6891">MAPTESTPPSSQNQPSSEPKSSKGGDKPEEAQPETDPSTAEHLQCTVRGSGDLTDPSTDEHLRGAT</sequence>
<feature type="compositionally biased region" description="Low complexity" evidence="1">
    <location>
        <begin position="1"/>
        <end position="19"/>
    </location>
</feature>